<dbReference type="AlphaFoldDB" id="A0A9X2DXX8"/>
<evidence type="ECO:0000256" key="1">
    <source>
        <dbReference type="SAM" id="Phobius"/>
    </source>
</evidence>
<protein>
    <submittedName>
        <fullName evidence="2">Uncharacterized protein</fullName>
    </submittedName>
</protein>
<evidence type="ECO:0000313" key="3">
    <source>
        <dbReference type="Proteomes" id="UP001155240"/>
    </source>
</evidence>
<reference evidence="2" key="1">
    <citation type="submission" date="2022-06" db="EMBL/GenBank/DDBJ databases">
        <title>Whole genome shotgun sequencing (WGS) of Rathayibacter sp. ZW T2_19, isolated from stored onions (Allium cepa).</title>
        <authorList>
            <person name="Stoll D.A."/>
            <person name="Huch M."/>
        </authorList>
    </citation>
    <scope>NUCLEOTIDE SEQUENCE</scope>
    <source>
        <strain evidence="2">ZW T2_19</strain>
    </source>
</reference>
<comment type="caution">
    <text evidence="2">The sequence shown here is derived from an EMBL/GenBank/DDBJ whole genome shotgun (WGS) entry which is preliminary data.</text>
</comment>
<evidence type="ECO:0000313" key="2">
    <source>
        <dbReference type="EMBL" id="MCM6762669.1"/>
    </source>
</evidence>
<dbReference type="RefSeq" id="WP_251945434.1">
    <property type="nucleotide sequence ID" value="NZ_JAMRYM010000034.1"/>
</dbReference>
<dbReference type="EMBL" id="JAMRYM010000034">
    <property type="protein sequence ID" value="MCM6762669.1"/>
    <property type="molecule type" value="Genomic_DNA"/>
</dbReference>
<keyword evidence="1" id="KW-0472">Membrane</keyword>
<gene>
    <name evidence="2" type="ORF">NB037_09605</name>
</gene>
<sequence length="71" mass="8041">MFSHHVILASSASSAAAGLLLPALCFAIFALSALWVFLLRRAVRKRREARTRRAIDIQVQAMREFRDDGRK</sequence>
<keyword evidence="3" id="KW-1185">Reference proteome</keyword>
<feature type="transmembrane region" description="Helical" evidence="1">
    <location>
        <begin position="20"/>
        <end position="43"/>
    </location>
</feature>
<dbReference type="Proteomes" id="UP001155240">
    <property type="component" value="Unassembled WGS sequence"/>
</dbReference>
<keyword evidence="1" id="KW-0812">Transmembrane</keyword>
<organism evidence="2 3">
    <name type="scientific">Rathayibacter rubneri</name>
    <dbReference type="NCBI Taxonomy" id="2950106"/>
    <lineage>
        <taxon>Bacteria</taxon>
        <taxon>Bacillati</taxon>
        <taxon>Actinomycetota</taxon>
        <taxon>Actinomycetes</taxon>
        <taxon>Micrococcales</taxon>
        <taxon>Microbacteriaceae</taxon>
        <taxon>Rathayibacter</taxon>
    </lineage>
</organism>
<accession>A0A9X2DXX8</accession>
<name>A0A9X2DXX8_9MICO</name>
<proteinExistence type="predicted"/>
<keyword evidence="1" id="KW-1133">Transmembrane helix</keyword>